<protein>
    <submittedName>
        <fullName evidence="1">Uncharacterized protein</fullName>
    </submittedName>
</protein>
<dbReference type="Proteomes" id="UP000658225">
    <property type="component" value="Unassembled WGS sequence"/>
</dbReference>
<accession>A0A927MK10</accession>
<gene>
    <name evidence="1" type="ORF">H4683_003251</name>
</gene>
<dbReference type="EMBL" id="JADBEL010000021">
    <property type="protein sequence ID" value="MBE1556130.1"/>
    <property type="molecule type" value="Genomic_DNA"/>
</dbReference>
<reference evidence="1" key="1">
    <citation type="submission" date="2020-10" db="EMBL/GenBank/DDBJ databases">
        <title>Genomic Encyclopedia of Type Strains, Phase IV (KMG-IV): sequencing the most valuable type-strain genomes for metagenomic binning, comparative biology and taxonomic classification.</title>
        <authorList>
            <person name="Goeker M."/>
        </authorList>
    </citation>
    <scope>NUCLEOTIDE SEQUENCE</scope>
    <source>
        <strain evidence="1">DSM 13886</strain>
    </source>
</reference>
<organism evidence="1 2">
    <name type="scientific">Sporosarcina limicola</name>
    <dbReference type="NCBI Taxonomy" id="34101"/>
    <lineage>
        <taxon>Bacteria</taxon>
        <taxon>Bacillati</taxon>
        <taxon>Bacillota</taxon>
        <taxon>Bacilli</taxon>
        <taxon>Bacillales</taxon>
        <taxon>Caryophanaceae</taxon>
        <taxon>Sporosarcina</taxon>
    </lineage>
</organism>
<evidence type="ECO:0000313" key="2">
    <source>
        <dbReference type="Proteomes" id="UP000658225"/>
    </source>
</evidence>
<sequence length="60" mass="6630">MEGVEGEFFPRGFGQSPRSFLLNYGNEFAIVAEIVAEIRNGEKFISAMGKSNGVNFGEKR</sequence>
<keyword evidence="2" id="KW-1185">Reference proteome</keyword>
<dbReference type="AlphaFoldDB" id="A0A927MK10"/>
<name>A0A927MK10_9BACL</name>
<proteinExistence type="predicted"/>
<evidence type="ECO:0000313" key="1">
    <source>
        <dbReference type="EMBL" id="MBE1556130.1"/>
    </source>
</evidence>
<comment type="caution">
    <text evidence="1">The sequence shown here is derived from an EMBL/GenBank/DDBJ whole genome shotgun (WGS) entry which is preliminary data.</text>
</comment>